<reference evidence="1 2" key="1">
    <citation type="journal article" date="2021" name="ISME Commun">
        <title>Automated analysis of genomic sequences facilitates high-throughput and comprehensive description of bacteria.</title>
        <authorList>
            <person name="Hitch T.C.A."/>
        </authorList>
    </citation>
    <scope>NUCLEOTIDE SEQUENCE [LARGE SCALE GENOMIC DNA]</scope>
    <source>
        <strain evidence="1 2">H2_18</strain>
    </source>
</reference>
<keyword evidence="1" id="KW-0418">Kinase</keyword>
<evidence type="ECO:0000313" key="2">
    <source>
        <dbReference type="Proteomes" id="UP001652394"/>
    </source>
</evidence>
<proteinExistence type="predicted"/>
<dbReference type="Proteomes" id="UP001652394">
    <property type="component" value="Unassembled WGS sequence"/>
</dbReference>
<dbReference type="InterPro" id="IPR029056">
    <property type="entry name" value="Ribokinase-like"/>
</dbReference>
<dbReference type="SUPFAM" id="SSF53613">
    <property type="entry name" value="Ribokinase-like"/>
    <property type="match status" value="1"/>
</dbReference>
<organism evidence="1 2">
    <name type="scientific">Faecalicatena acetigenes</name>
    <dbReference type="NCBI Taxonomy" id="2981790"/>
    <lineage>
        <taxon>Bacteria</taxon>
        <taxon>Bacillati</taxon>
        <taxon>Bacillota</taxon>
        <taxon>Clostridia</taxon>
        <taxon>Lachnospirales</taxon>
        <taxon>Lachnospiraceae</taxon>
        <taxon>Faecalicatena</taxon>
    </lineage>
</organism>
<dbReference type="InterPro" id="IPR057621">
    <property type="entry name" value="Khk_prokaryotic"/>
</dbReference>
<dbReference type="RefSeq" id="WP_267304034.1">
    <property type="nucleotide sequence ID" value="NZ_JAOQJX010000007.1"/>
</dbReference>
<protein>
    <submittedName>
        <fullName evidence="1">Carbohydrate kinase family protein</fullName>
    </submittedName>
</protein>
<dbReference type="EMBL" id="JAOQJX010000007">
    <property type="protein sequence ID" value="MCU6747298.1"/>
    <property type="molecule type" value="Genomic_DNA"/>
</dbReference>
<name>A0ABT2TAI8_9FIRM</name>
<dbReference type="GO" id="GO:0016301">
    <property type="term" value="F:kinase activity"/>
    <property type="evidence" value="ECO:0007669"/>
    <property type="project" value="UniProtKB-KW"/>
</dbReference>
<dbReference type="Pfam" id="PF25270">
    <property type="entry name" value="Khk"/>
    <property type="match status" value="1"/>
</dbReference>
<keyword evidence="2" id="KW-1185">Reference proteome</keyword>
<dbReference type="Gene3D" id="3.40.1190.20">
    <property type="match status" value="1"/>
</dbReference>
<sequence length="372" mass="41765">MPDNRLLQNVAEKLGEKSPDHIRILMGFDGFVDEVVHVVGKRYNNEEYERLNYMEEYGRKICEAAGLSFNIEMVPVQRKLGGNGPIMANSLASHGCHITYIGALGKEYVHPVFQELTQKVKAISISNPGYTDAIEFLDGKIISSKLEPLKDVNWKNLKEKVGVDTLVKCMDESDMIGFENWTLVVGTSDIWKHILDEVVPKMTKQDRKPLFVDLADPEKRDKKDILEALKYLEQFEGKFETILGLNEKEAYEIAQLFGKEKAQFSDVLETAEFLREQIKISMIVVHPVKQACVVGREGKFLVDGPYCSTPKLTTGAGDNFNAGFVLGKMLGLTCEEALVTGVANSGFYVRNARSASCEELRQFIIDWSHGTI</sequence>
<accession>A0ABT2TAI8</accession>
<keyword evidence="1" id="KW-0808">Transferase</keyword>
<comment type="caution">
    <text evidence="1">The sequence shown here is derived from an EMBL/GenBank/DDBJ whole genome shotgun (WGS) entry which is preliminary data.</text>
</comment>
<gene>
    <name evidence="1" type="ORF">OCV51_06465</name>
</gene>
<evidence type="ECO:0000313" key="1">
    <source>
        <dbReference type="EMBL" id="MCU6747298.1"/>
    </source>
</evidence>